<name>A0A0L6CLV3_9MICO</name>
<evidence type="ECO:0000313" key="8">
    <source>
        <dbReference type="EMBL" id="KNX38498.1"/>
    </source>
</evidence>
<feature type="transmembrane region" description="Helical" evidence="7">
    <location>
        <begin position="108"/>
        <end position="127"/>
    </location>
</feature>
<keyword evidence="6 7" id="KW-0472">Membrane</keyword>
<dbReference type="InterPro" id="IPR036259">
    <property type="entry name" value="MFS_trans_sf"/>
</dbReference>
<dbReference type="Gene3D" id="1.20.1250.20">
    <property type="entry name" value="MFS general substrate transporter like domains"/>
    <property type="match status" value="1"/>
</dbReference>
<dbReference type="RefSeq" id="WP_050670970.1">
    <property type="nucleotide sequence ID" value="NZ_LAIR01000002.1"/>
</dbReference>
<evidence type="ECO:0000256" key="6">
    <source>
        <dbReference type="ARBA" id="ARBA00023136"/>
    </source>
</evidence>
<dbReference type="SUPFAM" id="SSF103473">
    <property type="entry name" value="MFS general substrate transporter"/>
    <property type="match status" value="1"/>
</dbReference>
<evidence type="ECO:0000256" key="3">
    <source>
        <dbReference type="ARBA" id="ARBA00022475"/>
    </source>
</evidence>
<feature type="transmembrane region" description="Helical" evidence="7">
    <location>
        <begin position="81"/>
        <end position="102"/>
    </location>
</feature>
<keyword evidence="3" id="KW-1003">Cell membrane</keyword>
<dbReference type="CDD" id="cd06173">
    <property type="entry name" value="MFS_MefA_like"/>
    <property type="match status" value="1"/>
</dbReference>
<keyword evidence="2" id="KW-0813">Transport</keyword>
<feature type="transmembrane region" description="Helical" evidence="7">
    <location>
        <begin position="20"/>
        <end position="42"/>
    </location>
</feature>
<proteinExistence type="predicted"/>
<comment type="caution">
    <text evidence="8">The sequence shown here is derived from an EMBL/GenBank/DDBJ whole genome shotgun (WGS) entry which is preliminary data.</text>
</comment>
<protein>
    <submittedName>
        <fullName evidence="8">MFS transporter</fullName>
    </submittedName>
</protein>
<evidence type="ECO:0000256" key="7">
    <source>
        <dbReference type="SAM" id="Phobius"/>
    </source>
</evidence>
<gene>
    <name evidence="8" type="ORF">VV01_17260</name>
</gene>
<dbReference type="PANTHER" id="PTHR23513:SF9">
    <property type="entry name" value="ENTEROBACTIN EXPORTER ENTS"/>
    <property type="match status" value="1"/>
</dbReference>
<dbReference type="OrthoDB" id="5494559at2"/>
<dbReference type="GO" id="GO:0005886">
    <property type="term" value="C:plasma membrane"/>
    <property type="evidence" value="ECO:0007669"/>
    <property type="project" value="UniProtKB-SubCell"/>
</dbReference>
<keyword evidence="4 7" id="KW-0812">Transmembrane</keyword>
<comment type="subcellular location">
    <subcellularLocation>
        <location evidence="1">Cell inner membrane</location>
        <topology evidence="1">Multi-pass membrane protein</topology>
    </subcellularLocation>
</comment>
<dbReference type="Proteomes" id="UP000037397">
    <property type="component" value="Unassembled WGS sequence"/>
</dbReference>
<evidence type="ECO:0000256" key="5">
    <source>
        <dbReference type="ARBA" id="ARBA00022989"/>
    </source>
</evidence>
<feature type="transmembrane region" description="Helical" evidence="7">
    <location>
        <begin position="169"/>
        <end position="191"/>
    </location>
</feature>
<feature type="transmembrane region" description="Helical" evidence="7">
    <location>
        <begin position="295"/>
        <end position="321"/>
    </location>
</feature>
<feature type="transmembrane region" description="Helical" evidence="7">
    <location>
        <begin position="48"/>
        <end position="69"/>
    </location>
</feature>
<feature type="transmembrane region" description="Helical" evidence="7">
    <location>
        <begin position="327"/>
        <end position="348"/>
    </location>
</feature>
<sequence>MALLLDITPLRVNPSYRRLYTGFTLSGIGAQLATVAIGLQVYDITGSTFAVGIVGLCALVPLVAMGLYGGALVDAHDRRKVALIAGLVLWAGSILNTVQAALGNTHVGVLYALVGVYNAGFAVVSPARSAIYPRLLDRALLPAANALSVAAMNIAMTVGPLMAGVLVDWGGYVLAYGIDALLFTFAIWGLLRLEPIPPEIDPTANSGVPQRRPGLSSVLDGLRFLGTRPNVRMTFLADFCAMILAQPRALFPAVAALSFGGGAKTVGILSAAVAVGAIISMAVSGPLGHVRRQGLAVVVSVALWGVSIVGFGLAVAGAGGVLTSDQALWLGAVALACAGACDSVSAVFRTTILQSATPDHLRGRLQGVFVVVVAGGPRLGDLLAGSGATLWNEATAAVVGGILCVIAVLLLASWQRGFLRYDAQHPTP</sequence>
<evidence type="ECO:0000256" key="4">
    <source>
        <dbReference type="ARBA" id="ARBA00022692"/>
    </source>
</evidence>
<feature type="transmembrane region" description="Helical" evidence="7">
    <location>
        <begin position="139"/>
        <end position="163"/>
    </location>
</feature>
<dbReference type="PATRIC" id="fig|1631356.3.peg.3434"/>
<organism evidence="8 9">
    <name type="scientific">Luteipulveratus halotolerans</name>
    <dbReference type="NCBI Taxonomy" id="1631356"/>
    <lineage>
        <taxon>Bacteria</taxon>
        <taxon>Bacillati</taxon>
        <taxon>Actinomycetota</taxon>
        <taxon>Actinomycetes</taxon>
        <taxon>Micrococcales</taxon>
        <taxon>Dermacoccaceae</taxon>
        <taxon>Luteipulveratus</taxon>
    </lineage>
</organism>
<evidence type="ECO:0000256" key="1">
    <source>
        <dbReference type="ARBA" id="ARBA00004429"/>
    </source>
</evidence>
<accession>A0A0L6CLV3</accession>
<dbReference type="InterPro" id="IPR010290">
    <property type="entry name" value="TM_effector"/>
</dbReference>
<keyword evidence="9" id="KW-1185">Reference proteome</keyword>
<keyword evidence="5 7" id="KW-1133">Transmembrane helix</keyword>
<evidence type="ECO:0000313" key="9">
    <source>
        <dbReference type="Proteomes" id="UP000037397"/>
    </source>
</evidence>
<dbReference type="STRING" id="1631356.VV01_17260"/>
<reference evidence="9" key="1">
    <citation type="submission" date="2015-03" db="EMBL/GenBank/DDBJ databases">
        <title>Luteipulveratus halotolerans sp. nov., a novel actinobacterium (Dermacoccaceae) from Sarawak, Malaysia.</title>
        <authorList>
            <person name="Juboi H."/>
            <person name="Basik A."/>
            <person name="Shamsul S.S."/>
            <person name="Arnold P."/>
            <person name="Schmitt E.K."/>
            <person name="Sanglier J.-J."/>
            <person name="Yeo T."/>
        </authorList>
    </citation>
    <scope>NUCLEOTIDE SEQUENCE [LARGE SCALE GENOMIC DNA]</scope>
    <source>
        <strain evidence="9">C296001</strain>
    </source>
</reference>
<feature type="transmembrane region" description="Helical" evidence="7">
    <location>
        <begin position="394"/>
        <end position="414"/>
    </location>
</feature>
<feature type="transmembrane region" description="Helical" evidence="7">
    <location>
        <begin position="368"/>
        <end position="388"/>
    </location>
</feature>
<dbReference type="Pfam" id="PF05977">
    <property type="entry name" value="MFS_3"/>
    <property type="match status" value="1"/>
</dbReference>
<dbReference type="EMBL" id="LAIR01000002">
    <property type="protein sequence ID" value="KNX38498.1"/>
    <property type="molecule type" value="Genomic_DNA"/>
</dbReference>
<evidence type="ECO:0000256" key="2">
    <source>
        <dbReference type="ARBA" id="ARBA00022448"/>
    </source>
</evidence>
<dbReference type="PANTHER" id="PTHR23513">
    <property type="entry name" value="INTEGRAL MEMBRANE EFFLUX PROTEIN-RELATED"/>
    <property type="match status" value="1"/>
</dbReference>
<dbReference type="AlphaFoldDB" id="A0A0L6CLV3"/>
<feature type="transmembrane region" description="Helical" evidence="7">
    <location>
        <begin position="265"/>
        <end position="283"/>
    </location>
</feature>